<organism evidence="2 3">
    <name type="scientific">Sphingobacterium puteale</name>
    <dbReference type="NCBI Taxonomy" id="2420510"/>
    <lineage>
        <taxon>Bacteria</taxon>
        <taxon>Pseudomonadati</taxon>
        <taxon>Bacteroidota</taxon>
        <taxon>Sphingobacteriia</taxon>
        <taxon>Sphingobacteriales</taxon>
        <taxon>Sphingobacteriaceae</taxon>
        <taxon>Sphingobacterium</taxon>
    </lineage>
</organism>
<dbReference type="RefSeq" id="WP_121122076.1">
    <property type="nucleotide sequence ID" value="NZ_CP158959.1"/>
</dbReference>
<evidence type="ECO:0000313" key="2">
    <source>
        <dbReference type="EMBL" id="RKO72909.1"/>
    </source>
</evidence>
<proteinExistence type="predicted"/>
<comment type="caution">
    <text evidence="2">The sequence shown here is derived from an EMBL/GenBank/DDBJ whole genome shotgun (WGS) entry which is preliminary data.</text>
</comment>
<keyword evidence="3" id="KW-1185">Reference proteome</keyword>
<name>A0A420W2U1_9SPHI</name>
<dbReference type="AlphaFoldDB" id="A0A420W2U1"/>
<dbReference type="Proteomes" id="UP000282423">
    <property type="component" value="Unassembled WGS sequence"/>
</dbReference>
<dbReference type="EMBL" id="RBWS01000004">
    <property type="protein sequence ID" value="RKO72909.1"/>
    <property type="molecule type" value="Genomic_DNA"/>
</dbReference>
<accession>A0A420W2U1</accession>
<gene>
    <name evidence="2" type="ORF">D7322_05635</name>
</gene>
<feature type="signal peptide" evidence="1">
    <location>
        <begin position="1"/>
        <end position="18"/>
    </location>
</feature>
<evidence type="ECO:0000313" key="3">
    <source>
        <dbReference type="Proteomes" id="UP000282423"/>
    </source>
</evidence>
<dbReference type="OrthoDB" id="710238at2"/>
<evidence type="ECO:0000256" key="1">
    <source>
        <dbReference type="SAM" id="SignalP"/>
    </source>
</evidence>
<reference evidence="2 3" key="1">
    <citation type="submission" date="2018-10" db="EMBL/GenBank/DDBJ databases">
        <title>Sphingobacterium sp. M05W1-28.</title>
        <authorList>
            <person name="Cai H."/>
        </authorList>
    </citation>
    <scope>NUCLEOTIDE SEQUENCE [LARGE SCALE GENOMIC DNA]</scope>
    <source>
        <strain evidence="2 3">M05W1-28</strain>
    </source>
</reference>
<sequence length="79" mass="8983">MKKLLFILLLCGSQSLQAQEKEIPENIKSIFAGIWEYRDKYQSNTIEITFKLGKEYTVLKDKGNGMAAAKTLIRCIGQI</sequence>
<feature type="chain" id="PRO_5019107272" evidence="1">
    <location>
        <begin position="19"/>
        <end position="79"/>
    </location>
</feature>
<keyword evidence="1" id="KW-0732">Signal</keyword>
<protein>
    <submittedName>
        <fullName evidence="2">Uncharacterized protein</fullName>
    </submittedName>
</protein>